<dbReference type="AlphaFoldDB" id="A0A1W1CGE4"/>
<reference evidence="2" key="1">
    <citation type="submission" date="2016-10" db="EMBL/GenBank/DDBJ databases">
        <authorList>
            <person name="de Groot N.N."/>
        </authorList>
    </citation>
    <scope>NUCLEOTIDE SEQUENCE</scope>
</reference>
<dbReference type="EMBL" id="FPHF01000081">
    <property type="protein sequence ID" value="SFV64839.1"/>
    <property type="molecule type" value="Genomic_DNA"/>
</dbReference>
<keyword evidence="2" id="KW-0966">Cell projection</keyword>
<sequence length="702" mass="75188">MRVTQSMYYNNIFSTSNSRLNKQLFDVNKQIASGLKIQYASDDIRTFTETMRLDNELSTIAQAKKSIDSAYKVSNQTDVTMNEFTDSMNRMRTLLIQSANGTNDETSLDAISAELRGIEKNLKNLANTSINGQYLFSGSAIDVKPISDDGTYKGNDVALKAFLGSDNQQKYNITGSELFLGEETQVNRTITSNVTNGNLLATSATLQATPADAEALTSSSTIRNLMGDTDNLVDAANKHFFYLRGIQSDGTAFKEKISMKDADTVDDLLTRIGAAYGNTGNVNVVNVSLNSGGQIVIEDRLKGSSKLDFSLVGATDLSGGGAANVTDIDSLNGGETDFPTALGAPGLFLVEFTKSGLTSSAGGGVAADAAASPEGLIYDRAEFSKLGSVLSANVPQIVKADNSFAVGRTKLSEVADLSQGTAGTLDGTNLKFVGKDINGNDYNVVINLDSAGSTFSLDTNFDGTQDTTYNLFNMDTPRANTDGDKVTYQQVMDVMNMVVTNTLPAAAPGTDIQYDQAIASSQFLGNTFLSQDGKISFKDINSPVTQATIAIYDANSDDFSAGADAAVLSFNVNNAITVRDPKTDFFKNLDEIIKAVENYSNNPNSDAVDKRNVGIQNAIAMMDDLQDHTFRVQSVAGTQSNVLTDSLERTEILEISTMSLRSSVIDTDLAESSLRLSQLTLNYQAMLSTVGRVSQLSLVNYL</sequence>
<feature type="domain" description="Flagellin N-terminal" evidence="1">
    <location>
        <begin position="12"/>
        <end position="139"/>
    </location>
</feature>
<protein>
    <submittedName>
        <fullName evidence="2">Flagellar hook-length control protein FliK</fullName>
    </submittedName>
</protein>
<keyword evidence="2" id="KW-0969">Cilium</keyword>
<evidence type="ECO:0000313" key="2">
    <source>
        <dbReference type="EMBL" id="SFV64839.1"/>
    </source>
</evidence>
<dbReference type="Gene3D" id="1.20.1330.10">
    <property type="entry name" value="f41 fragment of flagellin, N-terminal domain"/>
    <property type="match status" value="2"/>
</dbReference>
<evidence type="ECO:0000259" key="1">
    <source>
        <dbReference type="Pfam" id="PF00669"/>
    </source>
</evidence>
<gene>
    <name evidence="2" type="ORF">MNB_SM-4-898</name>
</gene>
<dbReference type="SUPFAM" id="SSF64518">
    <property type="entry name" value="Phase 1 flagellin"/>
    <property type="match status" value="1"/>
</dbReference>
<dbReference type="GO" id="GO:0009424">
    <property type="term" value="C:bacterial-type flagellum hook"/>
    <property type="evidence" value="ECO:0007669"/>
    <property type="project" value="InterPro"/>
</dbReference>
<dbReference type="InterPro" id="IPR001029">
    <property type="entry name" value="Flagellin_N"/>
</dbReference>
<dbReference type="InterPro" id="IPR001492">
    <property type="entry name" value="Flagellin"/>
</dbReference>
<organism evidence="2">
    <name type="scientific">hydrothermal vent metagenome</name>
    <dbReference type="NCBI Taxonomy" id="652676"/>
    <lineage>
        <taxon>unclassified sequences</taxon>
        <taxon>metagenomes</taxon>
        <taxon>ecological metagenomes</taxon>
    </lineage>
</organism>
<proteinExistence type="predicted"/>
<dbReference type="NCBIfam" id="TIGR02550">
    <property type="entry name" value="flagell_flgL"/>
    <property type="match status" value="1"/>
</dbReference>
<accession>A0A1W1CGE4</accession>
<name>A0A1W1CGE4_9ZZZZ</name>
<dbReference type="Pfam" id="PF00669">
    <property type="entry name" value="Flagellin_N"/>
    <property type="match status" value="1"/>
</dbReference>
<dbReference type="PANTHER" id="PTHR42792">
    <property type="entry name" value="FLAGELLIN"/>
    <property type="match status" value="1"/>
</dbReference>
<dbReference type="PANTHER" id="PTHR42792:SF1">
    <property type="entry name" value="FLAGELLAR HOOK-ASSOCIATED PROTEIN 3"/>
    <property type="match status" value="1"/>
</dbReference>
<dbReference type="InterPro" id="IPR013384">
    <property type="entry name" value="Flagell_FlgL"/>
</dbReference>
<dbReference type="GO" id="GO:0005198">
    <property type="term" value="F:structural molecule activity"/>
    <property type="evidence" value="ECO:0007669"/>
    <property type="project" value="InterPro"/>
</dbReference>
<keyword evidence="2" id="KW-0282">Flagellum</keyword>
<dbReference type="GO" id="GO:0071973">
    <property type="term" value="P:bacterial-type flagellum-dependent cell motility"/>
    <property type="evidence" value="ECO:0007669"/>
    <property type="project" value="InterPro"/>
</dbReference>